<evidence type="ECO:0000256" key="2">
    <source>
        <dbReference type="ARBA" id="ARBA00022617"/>
    </source>
</evidence>
<dbReference type="OrthoDB" id="4746309at2"/>
<dbReference type="KEGG" id="sct:SCAT_5608"/>
<feature type="binding site" description="axial binding residue" evidence="7">
    <location>
        <position position="395"/>
    </location>
    <ligand>
        <name>heme</name>
        <dbReference type="ChEBI" id="CHEBI:30413"/>
    </ligand>
    <ligandPart>
        <name>Fe</name>
        <dbReference type="ChEBI" id="CHEBI:18248"/>
    </ligandPart>
</feature>
<dbReference type="SUPFAM" id="SSF48264">
    <property type="entry name" value="Cytochrome P450"/>
    <property type="match status" value="1"/>
</dbReference>
<dbReference type="GO" id="GO:0020037">
    <property type="term" value="F:heme binding"/>
    <property type="evidence" value="ECO:0007669"/>
    <property type="project" value="InterPro"/>
</dbReference>
<dbReference type="GO" id="GO:0005506">
    <property type="term" value="F:iron ion binding"/>
    <property type="evidence" value="ECO:0007669"/>
    <property type="project" value="InterPro"/>
</dbReference>
<dbReference type="InterPro" id="IPR017972">
    <property type="entry name" value="Cyt_P450_CS"/>
</dbReference>
<dbReference type="PRINTS" id="PR00463">
    <property type="entry name" value="EP450I"/>
</dbReference>
<dbReference type="KEGG" id="scy:SCATT_56070"/>
<dbReference type="PANTHER" id="PTHR24291">
    <property type="entry name" value="CYTOCHROME P450 FAMILY 4"/>
    <property type="match status" value="1"/>
</dbReference>
<organism evidence="9 10">
    <name type="scientific">Streptantibioticus cattleyicolor (strain ATCC 35852 / DSM 46488 / JCM 4925 / NBRC 14057 / NRRL 8057)</name>
    <name type="common">Streptomyces cattleya</name>
    <dbReference type="NCBI Taxonomy" id="1003195"/>
    <lineage>
        <taxon>Bacteria</taxon>
        <taxon>Bacillati</taxon>
        <taxon>Actinomycetota</taxon>
        <taxon>Actinomycetes</taxon>
        <taxon>Kitasatosporales</taxon>
        <taxon>Streptomycetaceae</taxon>
        <taxon>Streptantibioticus</taxon>
    </lineage>
</organism>
<keyword evidence="5 7" id="KW-0408">Iron</keyword>
<dbReference type="PRINTS" id="PR00385">
    <property type="entry name" value="P450"/>
</dbReference>
<dbReference type="GO" id="GO:0004497">
    <property type="term" value="F:monooxygenase activity"/>
    <property type="evidence" value="ECO:0007669"/>
    <property type="project" value="UniProtKB-KW"/>
</dbReference>
<dbReference type="PATRIC" id="fig|1003195.11.peg.7022"/>
<dbReference type="PROSITE" id="PS00086">
    <property type="entry name" value="CYTOCHROME_P450"/>
    <property type="match status" value="1"/>
</dbReference>
<evidence type="ECO:0000256" key="4">
    <source>
        <dbReference type="ARBA" id="ARBA00023002"/>
    </source>
</evidence>
<accession>F8JSS2</accession>
<keyword evidence="4 8" id="KW-0560">Oxidoreductase</keyword>
<dbReference type="Gene3D" id="1.10.630.10">
    <property type="entry name" value="Cytochrome P450"/>
    <property type="match status" value="1"/>
</dbReference>
<keyword evidence="2 7" id="KW-0349">Heme</keyword>
<dbReference type="InterPro" id="IPR036396">
    <property type="entry name" value="Cyt_P450_sf"/>
</dbReference>
<dbReference type="GO" id="GO:0016705">
    <property type="term" value="F:oxidoreductase activity, acting on paired donors, with incorporation or reduction of molecular oxygen"/>
    <property type="evidence" value="ECO:0007669"/>
    <property type="project" value="InterPro"/>
</dbReference>
<dbReference type="STRING" id="1003195.SCATT_56070"/>
<sequence>MPPNTVPTPVPGGRPLIGHARQLLWRRLPFLESLRDHGDIVVIRLGPWRIHVLNDPALVRDVLTKRSPDFGLSPQFQVMKRVIGNGLLATDGPFHRRQRKLILPALHHTRIRAYARTMTRLADARTARWQDGQTLRVDAEFTELATEIVLRCLFSTEIGGADVAAVVAALPDLMSWAGSRGLDPTGLLGAVPTPLGRRFRRSMAVLDALLARVIGARRADGPATDHPDLLAALLAARDAETGEPMSDRQIRDEAMSFLVAGAESVSRTLTWSALLLAGDPEAARRLHQEADRELSGRPAHFEDLPRLRHTRMVLQEALRLYPPGYLISRAALRDTTLGPYRIPAGATVMFSYYALQRDPRRFPDPARFDPLRWSPKRGGADREAFTPFGLGPHGCLGESFAWTEMSIVLATLAARWELRSASPRPVRPVPTFSLTMAGAPMTVTARPVRTGPVHTLLASRNGG</sequence>
<dbReference type="InterPro" id="IPR001128">
    <property type="entry name" value="Cyt_P450"/>
</dbReference>
<dbReference type="RefSeq" id="WP_014146310.1">
    <property type="nucleotide sequence ID" value="NC_016111.1"/>
</dbReference>
<evidence type="ECO:0000256" key="1">
    <source>
        <dbReference type="ARBA" id="ARBA00010617"/>
    </source>
</evidence>
<dbReference type="InterPro" id="IPR050196">
    <property type="entry name" value="Cytochrome_P450_Monoox"/>
</dbReference>
<keyword evidence="3 7" id="KW-0479">Metal-binding</keyword>
<dbReference type="AlphaFoldDB" id="F8JSS2"/>
<dbReference type="eggNOG" id="COG2124">
    <property type="taxonomic scope" value="Bacteria"/>
</dbReference>
<evidence type="ECO:0000256" key="3">
    <source>
        <dbReference type="ARBA" id="ARBA00022723"/>
    </source>
</evidence>
<comment type="similarity">
    <text evidence="1 8">Belongs to the cytochrome P450 family.</text>
</comment>
<dbReference type="HOGENOM" id="CLU_001570_5_1_11"/>
<keyword evidence="6 8" id="KW-0503">Monooxygenase</keyword>
<comment type="cofactor">
    <cofactor evidence="7">
        <name>heme</name>
        <dbReference type="ChEBI" id="CHEBI:30413"/>
    </cofactor>
</comment>
<evidence type="ECO:0000256" key="7">
    <source>
        <dbReference type="PIRSR" id="PIRSR602401-1"/>
    </source>
</evidence>
<protein>
    <submittedName>
        <fullName evidence="9">Cytochrome P450</fullName>
    </submittedName>
</protein>
<dbReference type="InterPro" id="IPR002401">
    <property type="entry name" value="Cyt_P450_E_grp-I"/>
</dbReference>
<name>F8JSS2_STREN</name>
<dbReference type="EMBL" id="CP003219">
    <property type="protein sequence ID" value="AEW97978.1"/>
    <property type="molecule type" value="Genomic_DNA"/>
</dbReference>
<evidence type="ECO:0000313" key="9">
    <source>
        <dbReference type="EMBL" id="AEW97978.1"/>
    </source>
</evidence>
<keyword evidence="10" id="KW-1185">Reference proteome</keyword>
<evidence type="ECO:0000256" key="8">
    <source>
        <dbReference type="RuleBase" id="RU000461"/>
    </source>
</evidence>
<evidence type="ECO:0000256" key="5">
    <source>
        <dbReference type="ARBA" id="ARBA00023004"/>
    </source>
</evidence>
<accession>G8X1B0</accession>
<proteinExistence type="inferred from homology"/>
<evidence type="ECO:0000313" key="10">
    <source>
        <dbReference type="Proteomes" id="UP000007842"/>
    </source>
</evidence>
<evidence type="ECO:0000256" key="6">
    <source>
        <dbReference type="ARBA" id="ARBA00023033"/>
    </source>
</evidence>
<dbReference type="PANTHER" id="PTHR24291:SF50">
    <property type="entry name" value="BIFUNCTIONAL ALBAFLAVENONE MONOOXYGENASE_TERPENE SYNTHASE"/>
    <property type="match status" value="1"/>
</dbReference>
<dbReference type="Proteomes" id="UP000007842">
    <property type="component" value="Chromosome"/>
</dbReference>
<dbReference type="Pfam" id="PF00067">
    <property type="entry name" value="p450"/>
    <property type="match status" value="1"/>
</dbReference>
<gene>
    <name evidence="9" type="ordered locus">SCATT_56070</name>
</gene>
<reference evidence="10" key="1">
    <citation type="submission" date="2011-12" db="EMBL/GenBank/DDBJ databases">
        <title>Complete genome sequence of Streptomyces cattleya strain DSM 46488.</title>
        <authorList>
            <person name="Ou H.-Y."/>
            <person name="Li P."/>
            <person name="Zhao C."/>
            <person name="O'Hagan D."/>
            <person name="Deng Z."/>
        </authorList>
    </citation>
    <scope>NUCLEOTIDE SEQUENCE [LARGE SCALE GENOMIC DNA]</scope>
    <source>
        <strain evidence="10">ATCC 35852 / DSM 46488 / JCM 4925 / NBRC 14057 / NRRL 8057</strain>
    </source>
</reference>